<accession>A0AAD8JB99</accession>
<dbReference type="EMBL" id="JAUIZM010000001">
    <property type="protein sequence ID" value="KAK1401375.1"/>
    <property type="molecule type" value="Genomic_DNA"/>
</dbReference>
<keyword evidence="3" id="KW-1185">Reference proteome</keyword>
<evidence type="ECO:0000313" key="2">
    <source>
        <dbReference type="EMBL" id="KAK1401375.1"/>
    </source>
</evidence>
<feature type="region of interest" description="Disordered" evidence="1">
    <location>
        <begin position="1"/>
        <end position="30"/>
    </location>
</feature>
<gene>
    <name evidence="2" type="ORF">POM88_000980</name>
</gene>
<evidence type="ECO:0000313" key="3">
    <source>
        <dbReference type="Proteomes" id="UP001237642"/>
    </source>
</evidence>
<protein>
    <submittedName>
        <fullName evidence="2">Uncharacterized protein</fullName>
    </submittedName>
</protein>
<dbReference type="Proteomes" id="UP001237642">
    <property type="component" value="Unassembled WGS sequence"/>
</dbReference>
<evidence type="ECO:0000256" key="1">
    <source>
        <dbReference type="SAM" id="MobiDB-lite"/>
    </source>
</evidence>
<sequence>MSSSSASSDLNGSPKIRGSSPPQLEKTHSFPQLAATSDHADIYLNIDSRPSKIDVDANPAAFPIINTSNKMEGTTTPVQPTVVRDGANGEIALEGQHRFWWSMDDVNNLTKQMGHLSPAGRL</sequence>
<reference evidence="2" key="1">
    <citation type="submission" date="2023-02" db="EMBL/GenBank/DDBJ databases">
        <title>Genome of toxic invasive species Heracleum sosnowskyi carries increased number of genes despite the absence of recent whole-genome duplications.</title>
        <authorList>
            <person name="Schelkunov M."/>
            <person name="Shtratnikova V."/>
            <person name="Makarenko M."/>
            <person name="Klepikova A."/>
            <person name="Omelchenko D."/>
            <person name="Novikova G."/>
            <person name="Obukhova E."/>
            <person name="Bogdanov V."/>
            <person name="Penin A."/>
            <person name="Logacheva M."/>
        </authorList>
    </citation>
    <scope>NUCLEOTIDE SEQUENCE</scope>
    <source>
        <strain evidence="2">Hsosn_3</strain>
        <tissue evidence="2">Leaf</tissue>
    </source>
</reference>
<reference evidence="2" key="2">
    <citation type="submission" date="2023-05" db="EMBL/GenBank/DDBJ databases">
        <authorList>
            <person name="Schelkunov M.I."/>
        </authorList>
    </citation>
    <scope>NUCLEOTIDE SEQUENCE</scope>
    <source>
        <strain evidence="2">Hsosn_3</strain>
        <tissue evidence="2">Leaf</tissue>
    </source>
</reference>
<dbReference type="AlphaFoldDB" id="A0AAD8JB99"/>
<organism evidence="2 3">
    <name type="scientific">Heracleum sosnowskyi</name>
    <dbReference type="NCBI Taxonomy" id="360622"/>
    <lineage>
        <taxon>Eukaryota</taxon>
        <taxon>Viridiplantae</taxon>
        <taxon>Streptophyta</taxon>
        <taxon>Embryophyta</taxon>
        <taxon>Tracheophyta</taxon>
        <taxon>Spermatophyta</taxon>
        <taxon>Magnoliopsida</taxon>
        <taxon>eudicotyledons</taxon>
        <taxon>Gunneridae</taxon>
        <taxon>Pentapetalae</taxon>
        <taxon>asterids</taxon>
        <taxon>campanulids</taxon>
        <taxon>Apiales</taxon>
        <taxon>Apiaceae</taxon>
        <taxon>Apioideae</taxon>
        <taxon>apioid superclade</taxon>
        <taxon>Tordylieae</taxon>
        <taxon>Tordyliinae</taxon>
        <taxon>Heracleum</taxon>
    </lineage>
</organism>
<comment type="caution">
    <text evidence="2">The sequence shown here is derived from an EMBL/GenBank/DDBJ whole genome shotgun (WGS) entry which is preliminary data.</text>
</comment>
<proteinExistence type="predicted"/>
<name>A0AAD8JB99_9APIA</name>